<protein>
    <submittedName>
        <fullName evidence="2">Uncharacterized protein</fullName>
    </submittedName>
</protein>
<sequence length="836" mass="92603">MSSTATEATSSLHHNPQLAVRLSSNPQNGLSNGNQQPEIPIPVRRRPKRPAIPRHPIPSMQEAFAESLAEVTSGTLSMKPKLRVDTPQIRRDRLLDQDKSEPPPESLWRMRPAQNCHELRKLLAQIAFGVYLLLKGMANSDAQVVAILQGHIDEVDDFLKTAMEDLKLATQDLNTRLDYLKLPLGNLPAFEEMLEDREFRLRIVEGNVRIEHILSRTTTALTQTVDDVSEGLRSTKEFTTYLSAEEHGAWRVERPAEVTDIFEAMRGNAEGWLNAFADLEEKTNTLDLLISKLADMVTEMDRCAGEVSRRTRFSIKPFTLPELTSRVSQDSQDSSFQSYEATPPLSPSNNVPQMPPRLSIRFSALGDILAPTTFLDSSSSSRNPPLGTEQLLSSLQYTPPAEVSEQKLAPEIHTTLRPTQYTPEPTQKRSVSTAPTSPGLSTKGAEVATSNSHTTTIRDADAAVDSTVESDDMPVSLYINVDTANEESFEAEASDSADTPTGPIPVHREGKKDDGETLFMLQPRTYTPQASPLPSPRVVETSKPASPREVLLAPRSRGEGASPRLIIPSTESRQSYKSPTSPMSSVSYGGSFSTVRESSTVVSPADSVSSERTIDSDFNSGIPKKKTSIRERVSLRTTPPDAIQVPPPNAPQLQRPVFASPRTYQNYRTFTAPDSAYSSENDRTTSIAFQEATPTATPTNLPMTSGSHDYSPPSFPNIVPSPHSDQQYFRPVQASPHSPLQQRPHTAGQVPTRPHHLRNAPSSMGMSMLSNMTTMTQDSKGQRMVKKKRSAFGWLKKAFTLDDDERIAYEQRKQAEERNLYYDTRSPKFLDGKRIR</sequence>
<name>S3CBH2_OPHP1</name>
<dbReference type="AlphaFoldDB" id="S3CBH2"/>
<feature type="region of interest" description="Disordered" evidence="1">
    <location>
        <begin position="488"/>
        <end position="623"/>
    </location>
</feature>
<dbReference type="Proteomes" id="UP000016923">
    <property type="component" value="Unassembled WGS sequence"/>
</dbReference>
<dbReference type="HOGENOM" id="CLU_010732_0_0_1"/>
<dbReference type="eggNOG" id="ENOG502S1K8">
    <property type="taxonomic scope" value="Eukaryota"/>
</dbReference>
<reference evidence="2 3" key="1">
    <citation type="journal article" date="2013" name="BMC Genomics">
        <title>The genome and transcriptome of the pine saprophyte Ophiostoma piceae, and a comparison with the bark beetle-associated pine pathogen Grosmannia clavigera.</title>
        <authorList>
            <person name="Haridas S."/>
            <person name="Wang Y."/>
            <person name="Lim L."/>
            <person name="Massoumi Alamouti S."/>
            <person name="Jackman S."/>
            <person name="Docking R."/>
            <person name="Robertson G."/>
            <person name="Birol I."/>
            <person name="Bohlmann J."/>
            <person name="Breuil C."/>
        </authorList>
    </citation>
    <scope>NUCLEOTIDE SEQUENCE [LARGE SCALE GENOMIC DNA]</scope>
    <source>
        <strain evidence="2 3">UAMH 11346</strain>
    </source>
</reference>
<feature type="compositionally biased region" description="Polar residues" evidence="1">
    <location>
        <begin position="735"/>
        <end position="744"/>
    </location>
</feature>
<feature type="region of interest" description="Disordered" evidence="1">
    <location>
        <begin position="689"/>
        <end position="765"/>
    </location>
</feature>
<dbReference type="OrthoDB" id="5389734at2759"/>
<accession>S3CBH2</accession>
<feature type="compositionally biased region" description="Basic and acidic residues" evidence="1">
    <location>
        <begin position="506"/>
        <end position="515"/>
    </location>
</feature>
<dbReference type="STRING" id="1262450.S3CBH2"/>
<feature type="compositionally biased region" description="Low complexity" evidence="1">
    <location>
        <begin position="328"/>
        <end position="338"/>
    </location>
</feature>
<feature type="region of interest" description="Disordered" evidence="1">
    <location>
        <begin position="22"/>
        <end position="56"/>
    </location>
</feature>
<dbReference type="OMA" id="GPLYILQ"/>
<dbReference type="VEuPathDB" id="FungiDB:F503_05327"/>
<dbReference type="EMBL" id="KE148146">
    <property type="protein sequence ID" value="EPE10232.1"/>
    <property type="molecule type" value="Genomic_DNA"/>
</dbReference>
<feature type="compositionally biased region" description="Polar residues" evidence="1">
    <location>
        <begin position="416"/>
        <end position="440"/>
    </location>
</feature>
<evidence type="ECO:0000313" key="2">
    <source>
        <dbReference type="EMBL" id="EPE10232.1"/>
    </source>
</evidence>
<feature type="region of interest" description="Disordered" evidence="1">
    <location>
        <begin position="324"/>
        <end position="356"/>
    </location>
</feature>
<evidence type="ECO:0000313" key="3">
    <source>
        <dbReference type="Proteomes" id="UP000016923"/>
    </source>
</evidence>
<feature type="compositionally biased region" description="Basic and acidic residues" evidence="1">
    <location>
        <begin position="82"/>
        <end position="102"/>
    </location>
</feature>
<feature type="region of interest" description="Disordered" evidence="1">
    <location>
        <begin position="78"/>
        <end position="107"/>
    </location>
</feature>
<feature type="compositionally biased region" description="Polar residues" evidence="1">
    <location>
        <begin position="689"/>
        <end position="708"/>
    </location>
</feature>
<gene>
    <name evidence="2" type="ORF">F503_05327</name>
</gene>
<feature type="compositionally biased region" description="Polar residues" evidence="1">
    <location>
        <begin position="22"/>
        <end position="36"/>
    </location>
</feature>
<feature type="compositionally biased region" description="Basic residues" evidence="1">
    <location>
        <begin position="43"/>
        <end position="52"/>
    </location>
</feature>
<feature type="region of interest" description="Disordered" evidence="1">
    <location>
        <begin position="415"/>
        <end position="453"/>
    </location>
</feature>
<proteinExistence type="predicted"/>
<keyword evidence="3" id="KW-1185">Reference proteome</keyword>
<feature type="compositionally biased region" description="Polar residues" evidence="1">
    <location>
        <begin position="569"/>
        <end position="619"/>
    </location>
</feature>
<evidence type="ECO:0000256" key="1">
    <source>
        <dbReference type="SAM" id="MobiDB-lite"/>
    </source>
</evidence>
<organism evidence="2 3">
    <name type="scientific">Ophiostoma piceae (strain UAMH 11346)</name>
    <name type="common">Sap stain fungus</name>
    <dbReference type="NCBI Taxonomy" id="1262450"/>
    <lineage>
        <taxon>Eukaryota</taxon>
        <taxon>Fungi</taxon>
        <taxon>Dikarya</taxon>
        <taxon>Ascomycota</taxon>
        <taxon>Pezizomycotina</taxon>
        <taxon>Sordariomycetes</taxon>
        <taxon>Sordariomycetidae</taxon>
        <taxon>Ophiostomatales</taxon>
        <taxon>Ophiostomataceae</taxon>
        <taxon>Ophiostoma</taxon>
    </lineage>
</organism>